<proteinExistence type="predicted"/>
<protein>
    <submittedName>
        <fullName evidence="4">Transcription factor Maf-like</fullName>
    </submittedName>
</protein>
<keyword evidence="2" id="KW-0812">Transmembrane</keyword>
<dbReference type="RefSeq" id="XP_032830110.1">
    <property type="nucleotide sequence ID" value="XM_032974219.1"/>
</dbReference>
<accession>A0AAJ7U5I2</accession>
<feature type="compositionally biased region" description="Basic residues" evidence="1">
    <location>
        <begin position="51"/>
        <end position="65"/>
    </location>
</feature>
<organism evidence="3 4">
    <name type="scientific">Petromyzon marinus</name>
    <name type="common">Sea lamprey</name>
    <dbReference type="NCBI Taxonomy" id="7757"/>
    <lineage>
        <taxon>Eukaryota</taxon>
        <taxon>Metazoa</taxon>
        <taxon>Chordata</taxon>
        <taxon>Craniata</taxon>
        <taxon>Vertebrata</taxon>
        <taxon>Cyclostomata</taxon>
        <taxon>Hyperoartia</taxon>
        <taxon>Petromyzontiformes</taxon>
        <taxon>Petromyzontidae</taxon>
        <taxon>Petromyzon</taxon>
    </lineage>
</organism>
<feature type="transmembrane region" description="Helical" evidence="2">
    <location>
        <begin position="119"/>
        <end position="140"/>
    </location>
</feature>
<evidence type="ECO:0000256" key="1">
    <source>
        <dbReference type="SAM" id="MobiDB-lite"/>
    </source>
</evidence>
<keyword evidence="2" id="KW-1133">Transmembrane helix</keyword>
<dbReference type="KEGG" id="pmrn:116953913"/>
<feature type="compositionally biased region" description="Low complexity" evidence="1">
    <location>
        <begin position="75"/>
        <end position="87"/>
    </location>
</feature>
<dbReference type="AlphaFoldDB" id="A0AAJ7U5I2"/>
<dbReference type="Proteomes" id="UP001318040">
    <property type="component" value="Chromosome 53"/>
</dbReference>
<feature type="compositionally biased region" description="Acidic residues" evidence="1">
    <location>
        <begin position="30"/>
        <end position="43"/>
    </location>
</feature>
<keyword evidence="2" id="KW-0472">Membrane</keyword>
<evidence type="ECO:0000313" key="4">
    <source>
        <dbReference type="RefSeq" id="XP_032830110.1"/>
    </source>
</evidence>
<gene>
    <name evidence="4" type="primary">LOC116953913</name>
</gene>
<sequence>MDFSFNGTSHMPVMAASFIDFPAGTGTFANDEEDEEEDEEELAEVTTVSSAHHHHGHHHHGHHQQQHGSGPNTVSGAGAASASGSGLALLSGHRGAEGLAGPAGAGARPQRGRLDRGSVGLWVALIATAANILVIAIVYASTF</sequence>
<feature type="region of interest" description="Disordered" evidence="1">
    <location>
        <begin position="24"/>
        <end position="87"/>
    </location>
</feature>
<name>A0AAJ7U5I2_PETMA</name>
<reference evidence="4" key="1">
    <citation type="submission" date="2025-08" db="UniProtKB">
        <authorList>
            <consortium name="RefSeq"/>
        </authorList>
    </citation>
    <scope>IDENTIFICATION</scope>
    <source>
        <tissue evidence="4">Sperm</tissue>
    </source>
</reference>
<evidence type="ECO:0000256" key="2">
    <source>
        <dbReference type="SAM" id="Phobius"/>
    </source>
</evidence>
<evidence type="ECO:0000313" key="3">
    <source>
        <dbReference type="Proteomes" id="UP001318040"/>
    </source>
</evidence>
<keyword evidence="3" id="KW-1185">Reference proteome</keyword>